<feature type="region of interest" description="Disordered" evidence="1">
    <location>
        <begin position="1"/>
        <end position="111"/>
    </location>
</feature>
<feature type="compositionally biased region" description="Polar residues" evidence="1">
    <location>
        <begin position="217"/>
        <end position="230"/>
    </location>
</feature>
<gene>
    <name evidence="3" type="ORF">OHK93_004773</name>
</gene>
<name>A0AA43TZ14_9LECA</name>
<feature type="compositionally biased region" description="Basic and acidic residues" evidence="1">
    <location>
        <begin position="412"/>
        <end position="422"/>
    </location>
</feature>
<evidence type="ECO:0000313" key="3">
    <source>
        <dbReference type="EMBL" id="MDI1492989.1"/>
    </source>
</evidence>
<protein>
    <recommendedName>
        <fullName evidence="2">GDS1 winged helix domain-containing protein</fullName>
    </recommendedName>
</protein>
<feature type="domain" description="GDS1 winged helix" evidence="2">
    <location>
        <begin position="169"/>
        <end position="222"/>
    </location>
</feature>
<feature type="region of interest" description="Disordered" evidence="1">
    <location>
        <begin position="445"/>
        <end position="474"/>
    </location>
</feature>
<reference evidence="3" key="1">
    <citation type="journal article" date="2023" name="Genome Biol. Evol.">
        <title>First Whole Genome Sequence and Flow Cytometry Genome Size Data for the Lichen-Forming Fungus Ramalina farinacea (Ascomycota).</title>
        <authorList>
            <person name="Llewellyn T."/>
            <person name="Mian S."/>
            <person name="Hill R."/>
            <person name="Leitch I.J."/>
            <person name="Gaya E."/>
        </authorList>
    </citation>
    <scope>NUCLEOTIDE SEQUENCE</scope>
    <source>
        <strain evidence="3">LIQ254RAFAR</strain>
    </source>
</reference>
<feature type="region of interest" description="Disordered" evidence="1">
    <location>
        <begin position="217"/>
        <end position="313"/>
    </location>
</feature>
<comment type="caution">
    <text evidence="3">The sequence shown here is derived from an EMBL/GenBank/DDBJ whole genome shotgun (WGS) entry which is preliminary data.</text>
</comment>
<sequence>MPYDTRRKSLSLPSLGIQLPSTSRAHRPSVSKASATQERPSPPQAPPSKKIKRSHPSRSSSPTQISRPRSSTSSSVTKNVSFAERPKSSGRNAYENTPPSSPEPYGHGKYDTVGVNDDIVVGVIQQLEKTGNRPHMIKELATVLSSVSDAVSRCATVSTSTQGPMTNLTSSANPGALLSSRLAAYLKRPGWSALSPCPIEKELTTVHPRKIYYSLTTKPRQPLPTDSSDLFASAQAGGKGGKRIISPSISSASVDEDAEAAEERKRDALSPSPEVDLSSHDIEGASTNHGMDFITPSASGPSFSARSSMSRENSNAMADGMLSHSQRAASPPLENEERDFTVLARSVRMRGMSLDGPSMRPTIEITNEALNEDNEEEKATFNREAAEALFGSDNPQILGPSTASSPLAKPAHSLEEQRKEESLSMSQTIDEDVVMHEEPVMSILGDSGAGLTWDTREPEDIQIEDLDDLFDSTC</sequence>
<dbReference type="InterPro" id="IPR057511">
    <property type="entry name" value="WH_GDS1"/>
</dbReference>
<feature type="compositionally biased region" description="Polar residues" evidence="1">
    <location>
        <begin position="89"/>
        <end position="98"/>
    </location>
</feature>
<dbReference type="Pfam" id="PF25318">
    <property type="entry name" value="WHD_GDS1"/>
    <property type="match status" value="2"/>
</dbReference>
<dbReference type="EMBL" id="JAPUFD010000022">
    <property type="protein sequence ID" value="MDI1492989.1"/>
    <property type="molecule type" value="Genomic_DNA"/>
</dbReference>
<dbReference type="AlphaFoldDB" id="A0AA43TZ14"/>
<feature type="compositionally biased region" description="Polar residues" evidence="1">
    <location>
        <begin position="393"/>
        <end position="405"/>
    </location>
</feature>
<organism evidence="3 4">
    <name type="scientific">Ramalina farinacea</name>
    <dbReference type="NCBI Taxonomy" id="258253"/>
    <lineage>
        <taxon>Eukaryota</taxon>
        <taxon>Fungi</taxon>
        <taxon>Dikarya</taxon>
        <taxon>Ascomycota</taxon>
        <taxon>Pezizomycotina</taxon>
        <taxon>Lecanoromycetes</taxon>
        <taxon>OSLEUM clade</taxon>
        <taxon>Lecanoromycetidae</taxon>
        <taxon>Lecanorales</taxon>
        <taxon>Lecanorineae</taxon>
        <taxon>Ramalinaceae</taxon>
        <taxon>Ramalina</taxon>
    </lineage>
</organism>
<feature type="region of interest" description="Disordered" evidence="1">
    <location>
        <begin position="393"/>
        <end position="422"/>
    </location>
</feature>
<feature type="compositionally biased region" description="Low complexity" evidence="1">
    <location>
        <begin position="296"/>
        <end position="313"/>
    </location>
</feature>
<feature type="domain" description="GDS1 winged helix" evidence="2">
    <location>
        <begin position="112"/>
        <end position="158"/>
    </location>
</feature>
<evidence type="ECO:0000313" key="4">
    <source>
        <dbReference type="Proteomes" id="UP001161017"/>
    </source>
</evidence>
<feature type="compositionally biased region" description="Acidic residues" evidence="1">
    <location>
        <begin position="460"/>
        <end position="474"/>
    </location>
</feature>
<accession>A0AA43TZ14</accession>
<feature type="compositionally biased region" description="Low complexity" evidence="1">
    <location>
        <begin position="57"/>
        <end position="75"/>
    </location>
</feature>
<evidence type="ECO:0000256" key="1">
    <source>
        <dbReference type="SAM" id="MobiDB-lite"/>
    </source>
</evidence>
<keyword evidence="4" id="KW-1185">Reference proteome</keyword>
<evidence type="ECO:0000259" key="2">
    <source>
        <dbReference type="Pfam" id="PF25318"/>
    </source>
</evidence>
<dbReference type="Proteomes" id="UP001161017">
    <property type="component" value="Unassembled WGS sequence"/>
</dbReference>
<proteinExistence type="predicted"/>